<comment type="caution">
    <text evidence="2">The sequence shown here is derived from an EMBL/GenBank/DDBJ whole genome shotgun (WGS) entry which is preliminary data.</text>
</comment>
<keyword evidence="3" id="KW-1185">Reference proteome</keyword>
<evidence type="ECO:0000256" key="1">
    <source>
        <dbReference type="SAM" id="MobiDB-lite"/>
    </source>
</evidence>
<feature type="compositionally biased region" description="Low complexity" evidence="1">
    <location>
        <begin position="112"/>
        <end position="127"/>
    </location>
</feature>
<organism evidence="2 3">
    <name type="scientific">Hypothenemus hampei</name>
    <name type="common">Coffee berry borer</name>
    <dbReference type="NCBI Taxonomy" id="57062"/>
    <lineage>
        <taxon>Eukaryota</taxon>
        <taxon>Metazoa</taxon>
        <taxon>Ecdysozoa</taxon>
        <taxon>Arthropoda</taxon>
        <taxon>Hexapoda</taxon>
        <taxon>Insecta</taxon>
        <taxon>Pterygota</taxon>
        <taxon>Neoptera</taxon>
        <taxon>Endopterygota</taxon>
        <taxon>Coleoptera</taxon>
        <taxon>Polyphaga</taxon>
        <taxon>Cucujiformia</taxon>
        <taxon>Curculionidae</taxon>
        <taxon>Scolytinae</taxon>
        <taxon>Hypothenemus</taxon>
    </lineage>
</organism>
<reference evidence="2 3" key="1">
    <citation type="submission" date="2024-05" db="EMBL/GenBank/DDBJ databases">
        <title>Genetic variation in Jamaican populations of the coffee berry borer (Hypothenemus hampei).</title>
        <authorList>
            <person name="Errbii M."/>
            <person name="Myrie A."/>
        </authorList>
    </citation>
    <scope>NUCLEOTIDE SEQUENCE [LARGE SCALE GENOMIC DNA]</scope>
    <source>
        <strain evidence="2">JA-Hopewell-2020-01-JO</strain>
        <tissue evidence="2">Whole body</tissue>
    </source>
</reference>
<name>A0ABD1E2H3_HYPHA</name>
<protein>
    <submittedName>
        <fullName evidence="2">Uncharacterized protein</fullName>
    </submittedName>
</protein>
<accession>A0ABD1E2H3</accession>
<dbReference type="Proteomes" id="UP001566132">
    <property type="component" value="Unassembled WGS sequence"/>
</dbReference>
<feature type="region of interest" description="Disordered" evidence="1">
    <location>
        <begin position="108"/>
        <end position="142"/>
    </location>
</feature>
<gene>
    <name evidence="2" type="ORF">ABEB36_015294</name>
</gene>
<dbReference type="AlphaFoldDB" id="A0ABD1E2H3"/>
<proteinExistence type="predicted"/>
<dbReference type="EMBL" id="JBDJPC010000016">
    <property type="protein sequence ID" value="KAL1487909.1"/>
    <property type="molecule type" value="Genomic_DNA"/>
</dbReference>
<sequence>MLENFYRKDASNMKIKLKNLKTEYLKVKKSNSVSGADRKTCKFYDLLHELLRNRPTAVMEGIDSSQIISNQQTELDNSTIVVEDIDTNMSDEISFDTNNFTEIIEYEGENDSTLTSTSTSASTSNATPKHYKSRSRRSTTTVSAIQEIKQSIEESLRLLKGQAEVLKNVTEQFTVSLSALLKECKNKH</sequence>
<evidence type="ECO:0000313" key="2">
    <source>
        <dbReference type="EMBL" id="KAL1487909.1"/>
    </source>
</evidence>
<evidence type="ECO:0000313" key="3">
    <source>
        <dbReference type="Proteomes" id="UP001566132"/>
    </source>
</evidence>